<gene>
    <name evidence="1" type="ORF">METZ01_LOCUS444071</name>
</gene>
<name>A0A382Z6U0_9ZZZZ</name>
<dbReference type="AlphaFoldDB" id="A0A382Z6U0"/>
<evidence type="ECO:0008006" key="2">
    <source>
        <dbReference type="Google" id="ProtNLM"/>
    </source>
</evidence>
<protein>
    <recommendedName>
        <fullName evidence="2">ABC transporter substrate-binding protein</fullName>
    </recommendedName>
</protein>
<accession>A0A382Z6U0</accession>
<organism evidence="1">
    <name type="scientific">marine metagenome</name>
    <dbReference type="NCBI Taxonomy" id="408172"/>
    <lineage>
        <taxon>unclassified sequences</taxon>
        <taxon>metagenomes</taxon>
        <taxon>ecological metagenomes</taxon>
    </lineage>
</organism>
<reference evidence="1" key="1">
    <citation type="submission" date="2018-05" db="EMBL/GenBank/DDBJ databases">
        <authorList>
            <person name="Lanie J.A."/>
            <person name="Ng W.-L."/>
            <person name="Kazmierczak K.M."/>
            <person name="Andrzejewski T.M."/>
            <person name="Davidsen T.M."/>
            <person name="Wayne K.J."/>
            <person name="Tettelin H."/>
            <person name="Glass J.I."/>
            <person name="Rusch D."/>
            <person name="Podicherti R."/>
            <person name="Tsui H.-C.T."/>
            <person name="Winkler M.E."/>
        </authorList>
    </citation>
    <scope>NUCLEOTIDE SEQUENCE</scope>
</reference>
<dbReference type="EMBL" id="UINC01181497">
    <property type="protein sequence ID" value="SVD91217.1"/>
    <property type="molecule type" value="Genomic_DNA"/>
</dbReference>
<feature type="non-terminal residue" evidence="1">
    <location>
        <position position="60"/>
    </location>
</feature>
<proteinExistence type="predicted"/>
<sequence length="60" mass="6331">MIKAIKATFLGLMSLAFVSSAYADITFVSWGGAYTASQQKAYVDTWSKGGGVTVENYNGG</sequence>
<evidence type="ECO:0000313" key="1">
    <source>
        <dbReference type="EMBL" id="SVD91217.1"/>
    </source>
</evidence>
<dbReference type="Gene3D" id="3.40.190.10">
    <property type="entry name" value="Periplasmic binding protein-like II"/>
    <property type="match status" value="1"/>
</dbReference>